<keyword evidence="2" id="KW-0732">Signal</keyword>
<accession>A0A7S1FTL9</accession>
<dbReference type="EMBL" id="HBFR01018438">
    <property type="protein sequence ID" value="CAD8886204.1"/>
    <property type="molecule type" value="Transcribed_RNA"/>
</dbReference>
<feature type="signal peptide" evidence="2">
    <location>
        <begin position="1"/>
        <end position="26"/>
    </location>
</feature>
<dbReference type="AlphaFoldDB" id="A0A7S1FTL9"/>
<dbReference type="PROSITE" id="PS51670">
    <property type="entry name" value="SHKT"/>
    <property type="match status" value="2"/>
</dbReference>
<proteinExistence type="predicted"/>
<gene>
    <name evidence="4" type="ORF">CHYS00102_LOCUS13402</name>
</gene>
<evidence type="ECO:0000313" key="4">
    <source>
        <dbReference type="EMBL" id="CAD8886204.1"/>
    </source>
</evidence>
<feature type="region of interest" description="Disordered" evidence="1">
    <location>
        <begin position="57"/>
        <end position="114"/>
    </location>
</feature>
<feature type="chain" id="PRO_5031103630" description="ShKT domain-containing protein" evidence="2">
    <location>
        <begin position="27"/>
        <end position="386"/>
    </location>
</feature>
<evidence type="ECO:0000256" key="1">
    <source>
        <dbReference type="SAM" id="MobiDB-lite"/>
    </source>
</evidence>
<evidence type="ECO:0000256" key="2">
    <source>
        <dbReference type="SAM" id="SignalP"/>
    </source>
</evidence>
<dbReference type="Pfam" id="PF01549">
    <property type="entry name" value="ShK"/>
    <property type="match status" value="2"/>
</dbReference>
<feature type="compositionally biased region" description="Low complexity" evidence="1">
    <location>
        <begin position="59"/>
        <end position="88"/>
    </location>
</feature>
<name>A0A7S1FTL9_9STRA</name>
<dbReference type="PANTHER" id="PTHR44826">
    <property type="entry name" value="SPORE COAT PROTEIN SP85"/>
    <property type="match status" value="1"/>
</dbReference>
<feature type="compositionally biased region" description="Polar residues" evidence="1">
    <location>
        <begin position="91"/>
        <end position="113"/>
    </location>
</feature>
<dbReference type="InterPro" id="IPR051860">
    <property type="entry name" value="Plasmodium_CSP_Invasion"/>
</dbReference>
<sequence>MTMSLTRRFIRSLLFIAFLIRLKVSAENNESENSFRSPDKVFALPLYFKKKLTLKLRTPEPTQSKKPSSTPSRIPSFFPSSVPSLFPSVEPTVSSKPTDHPSTNPSESPSISHYPSMYPSAIPSQFPTSSPTKVCRDNPNYRSKFELPCRTHRNLSCDKMYLYGYNANEVGDLLDSCKESCGICDTSQPSAFPSSSPSRTPSLSPSVLPSMIPSLRPSNVPIRNPTLNPSLNPTYFEPTFLPTLKPSNVPTLSCHDVSKWSNRLLLTCLDFRDFDCSVVSKLGFSQSEVDDVYANCPKSCGVCGTIAPISTPSHYPSVTASLGPSGVPSAWPSHNPTHVRTPNPTTCFDTTTVFCEHWVFSDLNRCNMKWKDQVVNSYCRKTCKLC</sequence>
<protein>
    <recommendedName>
        <fullName evidence="3">ShKT domain-containing protein</fullName>
    </recommendedName>
</protein>
<dbReference type="InterPro" id="IPR003582">
    <property type="entry name" value="ShKT_dom"/>
</dbReference>
<organism evidence="4">
    <name type="scientific">Corethron hystrix</name>
    <dbReference type="NCBI Taxonomy" id="216773"/>
    <lineage>
        <taxon>Eukaryota</taxon>
        <taxon>Sar</taxon>
        <taxon>Stramenopiles</taxon>
        <taxon>Ochrophyta</taxon>
        <taxon>Bacillariophyta</taxon>
        <taxon>Coscinodiscophyceae</taxon>
        <taxon>Corethrophycidae</taxon>
        <taxon>Corethrales</taxon>
        <taxon>Corethraceae</taxon>
        <taxon>Corethron</taxon>
    </lineage>
</organism>
<feature type="domain" description="ShKT" evidence="3">
    <location>
        <begin position="268"/>
        <end position="303"/>
    </location>
</feature>
<reference evidence="4" key="1">
    <citation type="submission" date="2021-01" db="EMBL/GenBank/DDBJ databases">
        <authorList>
            <person name="Corre E."/>
            <person name="Pelletier E."/>
            <person name="Niang G."/>
            <person name="Scheremetjew M."/>
            <person name="Finn R."/>
            <person name="Kale V."/>
            <person name="Holt S."/>
            <person name="Cochrane G."/>
            <person name="Meng A."/>
            <person name="Brown T."/>
            <person name="Cohen L."/>
        </authorList>
    </citation>
    <scope>NUCLEOTIDE SEQUENCE</scope>
    <source>
        <strain evidence="4">308</strain>
    </source>
</reference>
<evidence type="ECO:0000259" key="3">
    <source>
        <dbReference type="PROSITE" id="PS51670"/>
    </source>
</evidence>
<feature type="domain" description="ShKT" evidence="3">
    <location>
        <begin position="347"/>
        <end position="386"/>
    </location>
</feature>